<reference evidence="8 9" key="1">
    <citation type="submission" date="2016-01" db="EMBL/GenBank/DDBJ databases">
        <authorList>
            <person name="Oliw E.H."/>
        </authorList>
    </citation>
    <scope>NUCLEOTIDE SEQUENCE [LARGE SCALE GENOMIC DNA]</scope>
    <source>
        <strain evidence="8 9">CMW7756A</strain>
    </source>
</reference>
<dbReference type="InterPro" id="IPR050721">
    <property type="entry name" value="Trk_Ktr_HKT_K-transport"/>
</dbReference>
<dbReference type="InterPro" id="IPR006036">
    <property type="entry name" value="K_uptake_TrkA"/>
</dbReference>
<evidence type="ECO:0000256" key="4">
    <source>
        <dbReference type="ARBA" id="ARBA00022958"/>
    </source>
</evidence>
<dbReference type="InterPro" id="IPR036291">
    <property type="entry name" value="NAD(P)-bd_dom_sf"/>
</dbReference>
<dbReference type="PROSITE" id="PS51202">
    <property type="entry name" value="RCK_C"/>
    <property type="match status" value="2"/>
</dbReference>
<evidence type="ECO:0000313" key="9">
    <source>
        <dbReference type="Proteomes" id="UP000070174"/>
    </source>
</evidence>
<dbReference type="Pfam" id="PF02254">
    <property type="entry name" value="TrkA_N"/>
    <property type="match status" value="2"/>
</dbReference>
<keyword evidence="4" id="KW-0630">Potassium</keyword>
<dbReference type="PANTHER" id="PTHR43833">
    <property type="entry name" value="POTASSIUM CHANNEL PROTEIN 2-RELATED-RELATED"/>
    <property type="match status" value="1"/>
</dbReference>
<dbReference type="GO" id="GO:0005886">
    <property type="term" value="C:plasma membrane"/>
    <property type="evidence" value="ECO:0007669"/>
    <property type="project" value="InterPro"/>
</dbReference>
<dbReference type="Pfam" id="PF02080">
    <property type="entry name" value="TrkA_C"/>
    <property type="match status" value="2"/>
</dbReference>
<dbReference type="SUPFAM" id="SSF51735">
    <property type="entry name" value="NAD(P)-binding Rossmann-fold domains"/>
    <property type="match status" value="2"/>
</dbReference>
<evidence type="ECO:0000256" key="3">
    <source>
        <dbReference type="ARBA" id="ARBA00022538"/>
    </source>
</evidence>
<dbReference type="InterPro" id="IPR003148">
    <property type="entry name" value="RCK_N"/>
</dbReference>
<evidence type="ECO:0000313" key="8">
    <source>
        <dbReference type="EMBL" id="KXA31032.1"/>
    </source>
</evidence>
<dbReference type="AlphaFoldDB" id="A0A133PQX6"/>
<gene>
    <name evidence="8" type="ORF">HMPREF3229_00630</name>
</gene>
<dbReference type="PATRIC" id="fig|54005.3.peg.621"/>
<feature type="domain" description="RCK C-terminal" evidence="7">
    <location>
        <begin position="361"/>
        <end position="443"/>
    </location>
</feature>
<keyword evidence="3" id="KW-0633">Potassium transport</keyword>
<feature type="domain" description="RCK C-terminal" evidence="7">
    <location>
        <begin position="138"/>
        <end position="219"/>
    </location>
</feature>
<sequence>MKILIIGSGKVGSTIAKALSLEKFEVDLVDRDEKNFEEITNKVNKIRADVLEEDFVINNDLSKYDYAIIATDSDKTNLIMASIFKGLDVKIILRLDEMENISEIGIIKNSLPNVVNVFNLSLETAKLVTKLIGSTEYYEADYFGKGKIEVTGHYIDMDEEFENQKIRDIGSLSTILVVGILREGELIVPDGETVLKSGDYIYLMGLSFDIRNFKHAHFEIKEKEDQREVVIASGDYNFNRIISNLENINLKILEPDREKFENYRRNINRAFVVNKKLKNDKIFKEEDISKDGVFISMTESDELNIVLGLLARSHGISKNIVIQKDNNYDTILESLGIYRVIDPKVIVANEIIKAINTDMKVSINYMFGGKAQVYEIKIPDDFVYIGKKLSEINLRKEIIIGGIIRYDNSAVIPRGNTKIEKGDRLVIFSTNESRKELEELIDPSLKKSIFDFFRR</sequence>
<protein>
    <recommendedName>
        <fullName evidence="1">Trk system potassium uptake protein TrkA</fullName>
    </recommendedName>
</protein>
<dbReference type="InterPro" id="IPR006037">
    <property type="entry name" value="RCK_C"/>
</dbReference>
<evidence type="ECO:0000259" key="7">
    <source>
        <dbReference type="PROSITE" id="PS51202"/>
    </source>
</evidence>
<comment type="caution">
    <text evidence="8">The sequence shown here is derived from an EMBL/GenBank/DDBJ whole genome shotgun (WGS) entry which is preliminary data.</text>
</comment>
<dbReference type="Gene3D" id="3.30.70.1450">
    <property type="entry name" value="Regulator of K+ conductance, C-terminal domain"/>
    <property type="match status" value="2"/>
</dbReference>
<dbReference type="EMBL" id="LRQE01000021">
    <property type="protein sequence ID" value="KXA31032.1"/>
    <property type="molecule type" value="Genomic_DNA"/>
</dbReference>
<evidence type="ECO:0000256" key="1">
    <source>
        <dbReference type="ARBA" id="ARBA00017378"/>
    </source>
</evidence>
<accession>A0A133PQX6</accession>
<keyword evidence="6" id="KW-0406">Ion transport</keyword>
<dbReference type="Proteomes" id="UP000070174">
    <property type="component" value="Unassembled WGS sequence"/>
</dbReference>
<dbReference type="SUPFAM" id="SSF116726">
    <property type="entry name" value="TrkA C-terminal domain-like"/>
    <property type="match status" value="2"/>
</dbReference>
<dbReference type="GO" id="GO:0015079">
    <property type="term" value="F:potassium ion transmembrane transporter activity"/>
    <property type="evidence" value="ECO:0007669"/>
    <property type="project" value="InterPro"/>
</dbReference>
<evidence type="ECO:0000256" key="5">
    <source>
        <dbReference type="ARBA" id="ARBA00023027"/>
    </source>
</evidence>
<name>A0A133PQX6_9FIRM</name>
<dbReference type="PANTHER" id="PTHR43833:SF5">
    <property type="entry name" value="TRK SYSTEM POTASSIUM UPTAKE PROTEIN TRKA"/>
    <property type="match status" value="1"/>
</dbReference>
<organism evidence="8">
    <name type="scientific">Peptoniphilus harei</name>
    <dbReference type="NCBI Taxonomy" id="54005"/>
    <lineage>
        <taxon>Bacteria</taxon>
        <taxon>Bacillati</taxon>
        <taxon>Bacillota</taxon>
        <taxon>Tissierellia</taxon>
        <taxon>Tissierellales</taxon>
        <taxon>Peptoniphilaceae</taxon>
        <taxon>Peptoniphilus</taxon>
    </lineage>
</organism>
<dbReference type="RefSeq" id="WP_060799863.1">
    <property type="nucleotide sequence ID" value="NZ_JASOSC010000002.1"/>
</dbReference>
<evidence type="ECO:0000256" key="2">
    <source>
        <dbReference type="ARBA" id="ARBA00022448"/>
    </source>
</evidence>
<proteinExistence type="predicted"/>
<keyword evidence="2" id="KW-0813">Transport</keyword>
<dbReference type="InterPro" id="IPR036721">
    <property type="entry name" value="RCK_C_sf"/>
</dbReference>
<dbReference type="Gene3D" id="3.40.50.720">
    <property type="entry name" value="NAD(P)-binding Rossmann-like Domain"/>
    <property type="match status" value="2"/>
</dbReference>
<dbReference type="PRINTS" id="PR00335">
    <property type="entry name" value="KUPTAKETRKA"/>
</dbReference>
<keyword evidence="5" id="KW-0520">NAD</keyword>
<evidence type="ECO:0000256" key="6">
    <source>
        <dbReference type="ARBA" id="ARBA00023065"/>
    </source>
</evidence>